<dbReference type="Pfam" id="PF03597">
    <property type="entry name" value="FixS"/>
    <property type="match status" value="1"/>
</dbReference>
<keyword evidence="1" id="KW-0812">Transmembrane</keyword>
<evidence type="ECO:0000313" key="3">
    <source>
        <dbReference type="Proteomes" id="UP001056201"/>
    </source>
</evidence>
<sequence length="58" mass="6075">MDILYLLIPLSALLVLGIMGAFAWALFGGQFDDLQRAGEDILQEGVEAPVSSRGAGPA</sequence>
<dbReference type="NCBIfam" id="TIGR00847">
    <property type="entry name" value="ccoS"/>
    <property type="match status" value="1"/>
</dbReference>
<feature type="transmembrane region" description="Helical" evidence="1">
    <location>
        <begin position="6"/>
        <end position="27"/>
    </location>
</feature>
<evidence type="ECO:0000313" key="2">
    <source>
        <dbReference type="EMBL" id="URI11344.1"/>
    </source>
</evidence>
<proteinExistence type="predicted"/>
<dbReference type="PANTHER" id="PTHR41532:SF1">
    <property type="entry name" value="FIXS PROTEIN"/>
    <property type="match status" value="1"/>
</dbReference>
<protein>
    <submittedName>
        <fullName evidence="2">Cbb3-type cytochrome oxidase assembly protein CcoS</fullName>
    </submittedName>
</protein>
<dbReference type="PANTHER" id="PTHR41532">
    <property type="entry name" value="FIXS PROTEIN"/>
    <property type="match status" value="1"/>
</dbReference>
<evidence type="ECO:0000256" key="1">
    <source>
        <dbReference type="SAM" id="Phobius"/>
    </source>
</evidence>
<reference evidence="2" key="1">
    <citation type="submission" date="2022-05" db="EMBL/GenBank/DDBJ databases">
        <title>An RpoN-dependent PEP-CTERM gene is involved in floc formation of an Aquincola tertiaricarbonis strain.</title>
        <authorList>
            <person name="Qiu D."/>
            <person name="Xia M."/>
        </authorList>
    </citation>
    <scope>NUCLEOTIDE SEQUENCE</scope>
    <source>
        <strain evidence="2">RN12</strain>
    </source>
</reference>
<dbReference type="RefSeq" id="WP_250199540.1">
    <property type="nucleotide sequence ID" value="NZ_CP097636.1"/>
</dbReference>
<name>A0ABY4SEA4_AQUTE</name>
<keyword evidence="1" id="KW-1133">Transmembrane helix</keyword>
<organism evidence="2 3">
    <name type="scientific">Aquincola tertiaricarbonis</name>
    <dbReference type="NCBI Taxonomy" id="391953"/>
    <lineage>
        <taxon>Bacteria</taxon>
        <taxon>Pseudomonadati</taxon>
        <taxon>Pseudomonadota</taxon>
        <taxon>Betaproteobacteria</taxon>
        <taxon>Burkholderiales</taxon>
        <taxon>Sphaerotilaceae</taxon>
        <taxon>Aquincola</taxon>
    </lineage>
</organism>
<dbReference type="InterPro" id="IPR004714">
    <property type="entry name" value="Cyt_oxidase_maturation_cbb3"/>
</dbReference>
<dbReference type="EMBL" id="CP097636">
    <property type="protein sequence ID" value="URI11344.1"/>
    <property type="molecule type" value="Genomic_DNA"/>
</dbReference>
<accession>A0ABY4SEA4</accession>
<dbReference type="Proteomes" id="UP001056201">
    <property type="component" value="Chromosome 2"/>
</dbReference>
<keyword evidence="1" id="KW-0472">Membrane</keyword>
<keyword evidence="3" id="KW-1185">Reference proteome</keyword>
<gene>
    <name evidence="2" type="primary">ccoS</name>
    <name evidence="2" type="ORF">MW290_20565</name>
</gene>